<name>A0A2P5AB19_PARAD</name>
<dbReference type="SUPFAM" id="SSF53756">
    <property type="entry name" value="UDP-Glycosyltransferase/glycogen phosphorylase"/>
    <property type="match status" value="1"/>
</dbReference>
<dbReference type="FunFam" id="3.40.50.2000:FF:000051">
    <property type="entry name" value="Glycosyltransferase"/>
    <property type="match status" value="1"/>
</dbReference>
<comment type="similarity">
    <text evidence="1">Belongs to the UDP-glycosyltransferase family.</text>
</comment>
<dbReference type="Gene3D" id="3.40.50.2000">
    <property type="entry name" value="Glycogen Phosphorylase B"/>
    <property type="match status" value="2"/>
</dbReference>
<dbReference type="CDD" id="cd03784">
    <property type="entry name" value="GT1_Gtf-like"/>
    <property type="match status" value="1"/>
</dbReference>
<dbReference type="PANTHER" id="PTHR48046:SF4">
    <property type="entry name" value="GLYCOSYLTRANSFERASE"/>
    <property type="match status" value="1"/>
</dbReference>
<evidence type="ECO:0000256" key="2">
    <source>
        <dbReference type="ARBA" id="ARBA00022676"/>
    </source>
</evidence>
<evidence type="ECO:0000313" key="5">
    <source>
        <dbReference type="Proteomes" id="UP000237105"/>
    </source>
</evidence>
<evidence type="ECO:0000256" key="1">
    <source>
        <dbReference type="ARBA" id="ARBA00009995"/>
    </source>
</evidence>
<proteinExistence type="inferred from homology"/>
<evidence type="ECO:0000256" key="3">
    <source>
        <dbReference type="ARBA" id="ARBA00022679"/>
    </source>
</evidence>
<reference evidence="5" key="1">
    <citation type="submission" date="2016-06" db="EMBL/GenBank/DDBJ databases">
        <title>Parallel loss of symbiosis genes in relatives of nitrogen-fixing non-legume Parasponia.</title>
        <authorList>
            <person name="Van Velzen R."/>
            <person name="Holmer R."/>
            <person name="Bu F."/>
            <person name="Rutten L."/>
            <person name="Van Zeijl A."/>
            <person name="Liu W."/>
            <person name="Santuari L."/>
            <person name="Cao Q."/>
            <person name="Sharma T."/>
            <person name="Shen D."/>
            <person name="Roswanjaya Y."/>
            <person name="Wardhani T."/>
            <person name="Kalhor M.S."/>
            <person name="Jansen J."/>
            <person name="Van den Hoogen J."/>
            <person name="Gungor B."/>
            <person name="Hartog M."/>
            <person name="Hontelez J."/>
            <person name="Verver J."/>
            <person name="Yang W.-C."/>
            <person name="Schijlen E."/>
            <person name="Repin R."/>
            <person name="Schilthuizen M."/>
            <person name="Schranz E."/>
            <person name="Heidstra R."/>
            <person name="Miyata K."/>
            <person name="Fedorova E."/>
            <person name="Kohlen W."/>
            <person name="Bisseling T."/>
            <person name="Smit S."/>
            <person name="Geurts R."/>
        </authorList>
    </citation>
    <scope>NUCLEOTIDE SEQUENCE [LARGE SCALE GENOMIC DNA]</scope>
    <source>
        <strain evidence="5">cv. WU1-14</strain>
    </source>
</reference>
<dbReference type="EMBL" id="JXTB01000707">
    <property type="protein sequence ID" value="PON33740.1"/>
    <property type="molecule type" value="Genomic_DNA"/>
</dbReference>
<dbReference type="InterPro" id="IPR002213">
    <property type="entry name" value="UDP_glucos_trans"/>
</dbReference>
<comment type="caution">
    <text evidence="4">The sequence shown here is derived from an EMBL/GenBank/DDBJ whole genome shotgun (WGS) entry which is preliminary data.</text>
</comment>
<gene>
    <name evidence="4" type="ORF">PanWU01x14_350120</name>
</gene>
<dbReference type="Proteomes" id="UP000237105">
    <property type="component" value="Unassembled WGS sequence"/>
</dbReference>
<sequence>MAVAVPPHSETMQPHVAVLSSPGMGHIIPLLELAKRLATDHGCQVSFLNITAEASAAQTQLLRAPDLPPNLHVIDLPEADVSALVSSETPILTRLSLIVRENLRCLKTVLVDLGKPNALVIDLFCTQAFEVCEELSIPVYSFCTPSAALFTFSLYLPTLDREVVDCEFVDLPEPIRVPGCSPIRPDDLLDQVRNRKSEEYEWFFLHVSRLPLAAGVFLNTWEELEPVTLKAIRENPFYHLLPAPPVYPVGPLVKETEPITESDAECLTWLDNQPPDSVVLLALGSGGTLTAAQVTEVAWGLELSGQRFIWVVRAPTEDDPSATFFNVGGEANDPKAFLPDGFLERTKEVGHVVMSWAPQVAVLRHPSTGVFWSHCGWNSTLESMTHGVPMIAWPLYAEQRMNATVLAEDVGVAVKPMADPGKGVVTREEVKRVVSMVIEGEEGKAMRHRARQIKESAAEGLRCDGGSSYDSLSRLANDWKVN</sequence>
<dbReference type="AlphaFoldDB" id="A0A2P5AB19"/>
<dbReference type="Pfam" id="PF00201">
    <property type="entry name" value="UDPGT"/>
    <property type="match status" value="1"/>
</dbReference>
<protein>
    <submittedName>
        <fullName evidence="4">UDP-glucuronosyl/UDP-glucosyltransferase</fullName>
    </submittedName>
</protein>
<dbReference type="PANTHER" id="PTHR48046">
    <property type="entry name" value="UDP-GLYCOSYLTRANSFERASE 72E1"/>
    <property type="match status" value="1"/>
</dbReference>
<organism evidence="4 5">
    <name type="scientific">Parasponia andersonii</name>
    <name type="common">Sponia andersonii</name>
    <dbReference type="NCBI Taxonomy" id="3476"/>
    <lineage>
        <taxon>Eukaryota</taxon>
        <taxon>Viridiplantae</taxon>
        <taxon>Streptophyta</taxon>
        <taxon>Embryophyta</taxon>
        <taxon>Tracheophyta</taxon>
        <taxon>Spermatophyta</taxon>
        <taxon>Magnoliopsida</taxon>
        <taxon>eudicotyledons</taxon>
        <taxon>Gunneridae</taxon>
        <taxon>Pentapetalae</taxon>
        <taxon>rosids</taxon>
        <taxon>fabids</taxon>
        <taxon>Rosales</taxon>
        <taxon>Cannabaceae</taxon>
        <taxon>Parasponia</taxon>
    </lineage>
</organism>
<dbReference type="FunFam" id="3.40.50.2000:FF:000054">
    <property type="entry name" value="Glycosyltransferase"/>
    <property type="match status" value="1"/>
</dbReference>
<dbReference type="OrthoDB" id="5835829at2759"/>
<keyword evidence="2" id="KW-0328">Glycosyltransferase</keyword>
<keyword evidence="3 4" id="KW-0808">Transferase</keyword>
<evidence type="ECO:0000313" key="4">
    <source>
        <dbReference type="EMBL" id="PON33740.1"/>
    </source>
</evidence>
<accession>A0A2P5AB19</accession>
<dbReference type="GO" id="GO:0008194">
    <property type="term" value="F:UDP-glycosyltransferase activity"/>
    <property type="evidence" value="ECO:0007669"/>
    <property type="project" value="InterPro"/>
</dbReference>
<dbReference type="STRING" id="3476.A0A2P5AB19"/>
<keyword evidence="5" id="KW-1185">Reference proteome</keyword>